<evidence type="ECO:0000256" key="1">
    <source>
        <dbReference type="ARBA" id="ARBA00001946"/>
    </source>
</evidence>
<dbReference type="AlphaFoldDB" id="A0A318Y7D3"/>
<dbReference type="RefSeq" id="WP_110461778.1">
    <property type="nucleotide sequence ID" value="NZ_QKMR01000008.1"/>
</dbReference>
<proteinExistence type="inferred from homology"/>
<keyword evidence="3 6" id="KW-0808">Transferase</keyword>
<dbReference type="Pfam" id="PF00348">
    <property type="entry name" value="polyprenyl_synt"/>
    <property type="match status" value="1"/>
</dbReference>
<evidence type="ECO:0000313" key="8">
    <source>
        <dbReference type="Proteomes" id="UP000248132"/>
    </source>
</evidence>
<dbReference type="SFLD" id="SFLDS00005">
    <property type="entry name" value="Isoprenoid_Synthase_Type_I"/>
    <property type="match status" value="1"/>
</dbReference>
<evidence type="ECO:0000256" key="2">
    <source>
        <dbReference type="ARBA" id="ARBA00006706"/>
    </source>
</evidence>
<evidence type="ECO:0000256" key="5">
    <source>
        <dbReference type="ARBA" id="ARBA00022842"/>
    </source>
</evidence>
<evidence type="ECO:0000256" key="3">
    <source>
        <dbReference type="ARBA" id="ARBA00022679"/>
    </source>
</evidence>
<comment type="cofactor">
    <cofactor evidence="1">
        <name>Mg(2+)</name>
        <dbReference type="ChEBI" id="CHEBI:18420"/>
    </cofactor>
</comment>
<keyword evidence="5" id="KW-0460">Magnesium</keyword>
<keyword evidence="4" id="KW-0479">Metal-binding</keyword>
<evidence type="ECO:0000313" key="7">
    <source>
        <dbReference type="EMBL" id="PYG88031.1"/>
    </source>
</evidence>
<dbReference type="Gene3D" id="1.10.600.10">
    <property type="entry name" value="Farnesyl Diphosphate Synthase"/>
    <property type="match status" value="1"/>
</dbReference>
<comment type="caution">
    <text evidence="7">The sequence shown here is derived from an EMBL/GenBank/DDBJ whole genome shotgun (WGS) entry which is preliminary data.</text>
</comment>
<evidence type="ECO:0000256" key="4">
    <source>
        <dbReference type="ARBA" id="ARBA00022723"/>
    </source>
</evidence>
<dbReference type="GO" id="GO:0046872">
    <property type="term" value="F:metal ion binding"/>
    <property type="evidence" value="ECO:0007669"/>
    <property type="project" value="UniProtKB-KW"/>
</dbReference>
<dbReference type="EMBL" id="QKMR01000008">
    <property type="protein sequence ID" value="PYG88031.1"/>
    <property type="molecule type" value="Genomic_DNA"/>
</dbReference>
<evidence type="ECO:0000256" key="6">
    <source>
        <dbReference type="RuleBase" id="RU004466"/>
    </source>
</evidence>
<protein>
    <submittedName>
        <fullName evidence="7">Octaprenyl-diphosphate synthase</fullName>
    </submittedName>
</protein>
<name>A0A318Y7D3_9FIRM</name>
<dbReference type="Proteomes" id="UP000248132">
    <property type="component" value="Unassembled WGS sequence"/>
</dbReference>
<dbReference type="PANTHER" id="PTHR12001">
    <property type="entry name" value="GERANYLGERANYL PYROPHOSPHATE SYNTHASE"/>
    <property type="match status" value="1"/>
</dbReference>
<keyword evidence="8" id="KW-1185">Reference proteome</keyword>
<dbReference type="InterPro" id="IPR008949">
    <property type="entry name" value="Isoprenoid_synthase_dom_sf"/>
</dbReference>
<organism evidence="7 8">
    <name type="scientific">Ruminiclostridium sufflavum DSM 19573</name>
    <dbReference type="NCBI Taxonomy" id="1121337"/>
    <lineage>
        <taxon>Bacteria</taxon>
        <taxon>Bacillati</taxon>
        <taxon>Bacillota</taxon>
        <taxon>Clostridia</taxon>
        <taxon>Eubacteriales</taxon>
        <taxon>Oscillospiraceae</taxon>
        <taxon>Ruminiclostridium</taxon>
    </lineage>
</organism>
<dbReference type="InterPro" id="IPR033749">
    <property type="entry name" value="Polyprenyl_synt_CS"/>
</dbReference>
<dbReference type="CDD" id="cd00685">
    <property type="entry name" value="Trans_IPPS_HT"/>
    <property type="match status" value="1"/>
</dbReference>
<reference evidence="7 8" key="1">
    <citation type="submission" date="2018-06" db="EMBL/GenBank/DDBJ databases">
        <title>Genomic Encyclopedia of Type Strains, Phase I: the one thousand microbial genomes (KMG-I) project.</title>
        <authorList>
            <person name="Kyrpides N."/>
        </authorList>
    </citation>
    <scope>NUCLEOTIDE SEQUENCE [LARGE SCALE GENOMIC DNA]</scope>
    <source>
        <strain evidence="7 8">DSM 19573</strain>
    </source>
</reference>
<dbReference type="PANTHER" id="PTHR12001:SF85">
    <property type="entry name" value="SHORT CHAIN ISOPRENYL DIPHOSPHATE SYNTHASE"/>
    <property type="match status" value="1"/>
</dbReference>
<dbReference type="OrthoDB" id="9805316at2"/>
<gene>
    <name evidence="7" type="ORF">LY28_01741</name>
</gene>
<dbReference type="PROSITE" id="PS00444">
    <property type="entry name" value="POLYPRENYL_SYNTHASE_2"/>
    <property type="match status" value="1"/>
</dbReference>
<dbReference type="GO" id="GO:0004659">
    <property type="term" value="F:prenyltransferase activity"/>
    <property type="evidence" value="ECO:0007669"/>
    <property type="project" value="InterPro"/>
</dbReference>
<sequence>MKNSVTSDCSYLQELNQLIKNDITKVFGEAKYNFKEYDGFYNKLSYSLDTGGALKRPLMMYMAYNCIKDTFDEGIKYVAAAIEILHTASLIHDDIIDESSTRRNCDSVYKKFGISEAILLGDFLIFYSEWLISKYKSKKKDVLISKILNKTFQNMCIGQFMEKQLIGNLDINLDIYFKVIRFKTAYFFAAICKIGGILANGKSSQLSLLSDFGLNIGIAYQIRDDLINYMDGSSHESKPIDIDEKNRLVTYPISIAYKLGNKEQKKVLEGFFRLDDTIEPSFLRRILYETGAIEESKQIICRYVEKAISSLNSLESSKAKAELISFCNSIIVC</sequence>
<comment type="similarity">
    <text evidence="2 6">Belongs to the FPP/GGPP synthase family.</text>
</comment>
<dbReference type="GO" id="GO:0008299">
    <property type="term" value="P:isoprenoid biosynthetic process"/>
    <property type="evidence" value="ECO:0007669"/>
    <property type="project" value="InterPro"/>
</dbReference>
<accession>A0A318Y7D3</accession>
<dbReference type="SUPFAM" id="SSF48576">
    <property type="entry name" value="Terpenoid synthases"/>
    <property type="match status" value="1"/>
</dbReference>
<dbReference type="InterPro" id="IPR000092">
    <property type="entry name" value="Polyprenyl_synt"/>
</dbReference>